<dbReference type="EMBL" id="HG793138">
    <property type="protein sequence ID" value="CRL21145.1"/>
    <property type="molecule type" value="Genomic_DNA"/>
</dbReference>
<dbReference type="Proteomes" id="UP000053732">
    <property type="component" value="Unassembled WGS sequence"/>
</dbReference>
<feature type="compositionally biased region" description="Basic and acidic residues" evidence="1">
    <location>
        <begin position="264"/>
        <end position="284"/>
    </location>
</feature>
<feature type="compositionally biased region" description="Basic and acidic residues" evidence="1">
    <location>
        <begin position="53"/>
        <end position="82"/>
    </location>
</feature>
<sequence>MSSNVAGTGADPQPKKRFSIRPIRGHWRQRIKMLKKTLADLRADMRFSLSPARPDRSTREEVPIQHANKPEDTNKPDANKPEEDNEPPEAPLASFTEQTPKKEDESTPAKHPNRHPSQVRSGSRTTTAGKKYYKYLRVPPNSPDRGSVETTLTYEERVDVIRDTSFKRPFIGQKTPASWKDSYGGLLLDPKNFKLIMMHRMHHEFGMRAMRRDEAVEAVEPRKAPAKRVAARKAKETARKHVVVQAKKESIDKQQELPIEGEDDLAKKETVEDKQDLPTKEDPKSLSARGDLGLNCFTMELDCFL</sequence>
<organism evidence="2 3">
    <name type="scientific">Penicillium camemberti (strain FM 013)</name>
    <dbReference type="NCBI Taxonomy" id="1429867"/>
    <lineage>
        <taxon>Eukaryota</taxon>
        <taxon>Fungi</taxon>
        <taxon>Dikarya</taxon>
        <taxon>Ascomycota</taxon>
        <taxon>Pezizomycotina</taxon>
        <taxon>Eurotiomycetes</taxon>
        <taxon>Eurotiomycetidae</taxon>
        <taxon>Eurotiales</taxon>
        <taxon>Aspergillaceae</taxon>
        <taxon>Penicillium</taxon>
    </lineage>
</organism>
<evidence type="ECO:0000256" key="1">
    <source>
        <dbReference type="SAM" id="MobiDB-lite"/>
    </source>
</evidence>
<dbReference type="AlphaFoldDB" id="A0A0G4P489"/>
<reference evidence="2 3" key="1">
    <citation type="journal article" date="2014" name="Nat. Commun.">
        <title>Multiple recent horizontal transfers of a large genomic region in cheese making fungi.</title>
        <authorList>
            <person name="Cheeseman K."/>
            <person name="Ropars J."/>
            <person name="Renault P."/>
            <person name="Dupont J."/>
            <person name="Gouzy J."/>
            <person name="Branca A."/>
            <person name="Abraham A.L."/>
            <person name="Ceppi M."/>
            <person name="Conseiller E."/>
            <person name="Debuchy R."/>
            <person name="Malagnac F."/>
            <person name="Goarin A."/>
            <person name="Silar P."/>
            <person name="Lacoste S."/>
            <person name="Sallet E."/>
            <person name="Bensimon A."/>
            <person name="Giraud T."/>
            <person name="Brygoo Y."/>
        </authorList>
    </citation>
    <scope>NUCLEOTIDE SEQUENCE [LARGE SCALE GENOMIC DNA]</scope>
    <source>
        <strain evidence="3">FM 013</strain>
    </source>
</reference>
<evidence type="ECO:0000313" key="3">
    <source>
        <dbReference type="Proteomes" id="UP000053732"/>
    </source>
</evidence>
<evidence type="ECO:0000313" key="2">
    <source>
        <dbReference type="EMBL" id="CRL21145.1"/>
    </source>
</evidence>
<feature type="compositionally biased region" description="Polar residues" evidence="1">
    <location>
        <begin position="115"/>
        <end position="128"/>
    </location>
</feature>
<feature type="region of interest" description="Disordered" evidence="1">
    <location>
        <begin position="247"/>
        <end position="290"/>
    </location>
</feature>
<feature type="compositionally biased region" description="Basic and acidic residues" evidence="1">
    <location>
        <begin position="99"/>
        <end position="108"/>
    </location>
</feature>
<gene>
    <name evidence="2" type="ORF">PCAMFM013_S005g000309</name>
</gene>
<feature type="region of interest" description="Disordered" evidence="1">
    <location>
        <begin position="45"/>
        <end position="148"/>
    </location>
</feature>
<keyword evidence="3" id="KW-1185">Reference proteome</keyword>
<proteinExistence type="predicted"/>
<name>A0A0G4P489_PENC3</name>
<accession>A0A0G4P489</accession>
<feature type="compositionally biased region" description="Basic residues" evidence="1">
    <location>
        <begin position="15"/>
        <end position="28"/>
    </location>
</feature>
<feature type="region of interest" description="Disordered" evidence="1">
    <location>
        <begin position="1"/>
        <end position="28"/>
    </location>
</feature>
<protein>
    <submittedName>
        <fullName evidence="2">Str. FM013</fullName>
    </submittedName>
</protein>